<protein>
    <submittedName>
        <fullName evidence="5">DNA-binding XRE family transcriptional regulator</fullName>
    </submittedName>
</protein>
<dbReference type="InterPro" id="IPR001387">
    <property type="entry name" value="Cro/C1-type_HTH"/>
</dbReference>
<dbReference type="Pfam" id="PF01381">
    <property type="entry name" value="HTH_3"/>
    <property type="match status" value="1"/>
</dbReference>
<dbReference type="InterPro" id="IPR050807">
    <property type="entry name" value="TransReg_Diox_bact_type"/>
</dbReference>
<keyword evidence="1" id="KW-0805">Transcription regulation</keyword>
<dbReference type="EMBL" id="JACHIF010000001">
    <property type="protein sequence ID" value="MBB5036161.1"/>
    <property type="molecule type" value="Genomic_DNA"/>
</dbReference>
<evidence type="ECO:0000259" key="4">
    <source>
        <dbReference type="PROSITE" id="PS50943"/>
    </source>
</evidence>
<dbReference type="SUPFAM" id="SSF47413">
    <property type="entry name" value="lambda repressor-like DNA-binding domains"/>
    <property type="match status" value="1"/>
</dbReference>
<accession>A0A7W7YH78</accession>
<organism evidence="5 6">
    <name type="scientific">Prosthecobacter dejongeii</name>
    <dbReference type="NCBI Taxonomy" id="48465"/>
    <lineage>
        <taxon>Bacteria</taxon>
        <taxon>Pseudomonadati</taxon>
        <taxon>Verrucomicrobiota</taxon>
        <taxon>Verrucomicrobiia</taxon>
        <taxon>Verrucomicrobiales</taxon>
        <taxon>Verrucomicrobiaceae</taxon>
        <taxon>Prosthecobacter</taxon>
    </lineage>
</organism>
<comment type="caution">
    <text evidence="5">The sequence shown here is derived from an EMBL/GenBank/DDBJ whole genome shotgun (WGS) entry which is preliminary data.</text>
</comment>
<name>A0A7W7YH78_9BACT</name>
<dbReference type="GO" id="GO:0003700">
    <property type="term" value="F:DNA-binding transcription factor activity"/>
    <property type="evidence" value="ECO:0007669"/>
    <property type="project" value="TreeGrafter"/>
</dbReference>
<dbReference type="InterPro" id="IPR010982">
    <property type="entry name" value="Lambda_DNA-bd_dom_sf"/>
</dbReference>
<evidence type="ECO:0000313" key="5">
    <source>
        <dbReference type="EMBL" id="MBB5036161.1"/>
    </source>
</evidence>
<evidence type="ECO:0000256" key="2">
    <source>
        <dbReference type="ARBA" id="ARBA00023125"/>
    </source>
</evidence>
<evidence type="ECO:0000256" key="3">
    <source>
        <dbReference type="ARBA" id="ARBA00023163"/>
    </source>
</evidence>
<dbReference type="PANTHER" id="PTHR46797">
    <property type="entry name" value="HTH-TYPE TRANSCRIPTIONAL REGULATOR"/>
    <property type="match status" value="1"/>
</dbReference>
<dbReference type="SMART" id="SM00530">
    <property type="entry name" value="HTH_XRE"/>
    <property type="match status" value="1"/>
</dbReference>
<dbReference type="Gene3D" id="1.10.260.40">
    <property type="entry name" value="lambda repressor-like DNA-binding domains"/>
    <property type="match status" value="1"/>
</dbReference>
<keyword evidence="3" id="KW-0804">Transcription</keyword>
<reference evidence="5 6" key="1">
    <citation type="submission" date="2020-08" db="EMBL/GenBank/DDBJ databases">
        <title>Genomic Encyclopedia of Type Strains, Phase IV (KMG-IV): sequencing the most valuable type-strain genomes for metagenomic binning, comparative biology and taxonomic classification.</title>
        <authorList>
            <person name="Goeker M."/>
        </authorList>
    </citation>
    <scope>NUCLEOTIDE SEQUENCE [LARGE SCALE GENOMIC DNA]</scope>
    <source>
        <strain evidence="5 6">DSM 12251</strain>
    </source>
</reference>
<dbReference type="GO" id="GO:0003677">
    <property type="term" value="F:DNA binding"/>
    <property type="evidence" value="ECO:0007669"/>
    <property type="project" value="UniProtKB-KW"/>
</dbReference>
<dbReference type="PROSITE" id="PS50943">
    <property type="entry name" value="HTH_CROC1"/>
    <property type="match status" value="1"/>
</dbReference>
<dbReference type="PANTHER" id="PTHR46797:SF23">
    <property type="entry name" value="HTH-TYPE TRANSCRIPTIONAL REGULATOR SUTR"/>
    <property type="match status" value="1"/>
</dbReference>
<dbReference type="Proteomes" id="UP000534294">
    <property type="component" value="Unassembled WGS sequence"/>
</dbReference>
<dbReference type="CDD" id="cd00093">
    <property type="entry name" value="HTH_XRE"/>
    <property type="match status" value="1"/>
</dbReference>
<feature type="domain" description="HTH cro/C1-type" evidence="4">
    <location>
        <begin position="9"/>
        <end position="63"/>
    </location>
</feature>
<evidence type="ECO:0000313" key="6">
    <source>
        <dbReference type="Proteomes" id="UP000534294"/>
    </source>
</evidence>
<sequence length="80" mass="9025">MERALVLILKRERERVGISATKLAEQIGISRTTITHLENDDARPTFWVLRKIAAGLKVDISECVVEALEAEVKAKPNKKR</sequence>
<evidence type="ECO:0000256" key="1">
    <source>
        <dbReference type="ARBA" id="ARBA00023015"/>
    </source>
</evidence>
<keyword evidence="2 5" id="KW-0238">DNA-binding</keyword>
<gene>
    <name evidence="5" type="ORF">HNQ64_000395</name>
</gene>
<dbReference type="AlphaFoldDB" id="A0A7W7YH78"/>
<dbReference type="GO" id="GO:0005829">
    <property type="term" value="C:cytosol"/>
    <property type="evidence" value="ECO:0007669"/>
    <property type="project" value="TreeGrafter"/>
</dbReference>
<keyword evidence="6" id="KW-1185">Reference proteome</keyword>
<proteinExistence type="predicted"/>